<evidence type="ECO:0008006" key="3">
    <source>
        <dbReference type="Google" id="ProtNLM"/>
    </source>
</evidence>
<name>A0A4Y2STF1_ARAVE</name>
<dbReference type="OrthoDB" id="6118231at2759"/>
<keyword evidence="2" id="KW-1185">Reference proteome</keyword>
<protein>
    <recommendedName>
        <fullName evidence="3">Mos1 transposase HTH domain-containing protein</fullName>
    </recommendedName>
</protein>
<gene>
    <name evidence="1" type="ORF">AVEN_36482_1</name>
</gene>
<evidence type="ECO:0000313" key="1">
    <source>
        <dbReference type="EMBL" id="GBN90489.1"/>
    </source>
</evidence>
<accession>A0A4Y2STF1</accession>
<dbReference type="AlphaFoldDB" id="A0A4Y2STF1"/>
<evidence type="ECO:0000313" key="2">
    <source>
        <dbReference type="Proteomes" id="UP000499080"/>
    </source>
</evidence>
<organism evidence="1 2">
    <name type="scientific">Araneus ventricosus</name>
    <name type="common">Orbweaver spider</name>
    <name type="synonym">Epeira ventricosa</name>
    <dbReference type="NCBI Taxonomy" id="182803"/>
    <lineage>
        <taxon>Eukaryota</taxon>
        <taxon>Metazoa</taxon>
        <taxon>Ecdysozoa</taxon>
        <taxon>Arthropoda</taxon>
        <taxon>Chelicerata</taxon>
        <taxon>Arachnida</taxon>
        <taxon>Araneae</taxon>
        <taxon>Araneomorphae</taxon>
        <taxon>Entelegynae</taxon>
        <taxon>Araneoidea</taxon>
        <taxon>Araneidae</taxon>
        <taxon>Araneus</taxon>
    </lineage>
</organism>
<reference evidence="1 2" key="1">
    <citation type="journal article" date="2019" name="Sci. Rep.">
        <title>Orb-weaving spider Araneus ventricosus genome elucidates the spidroin gene catalogue.</title>
        <authorList>
            <person name="Kono N."/>
            <person name="Nakamura H."/>
            <person name="Ohtoshi R."/>
            <person name="Moran D.A.P."/>
            <person name="Shinohara A."/>
            <person name="Yoshida Y."/>
            <person name="Fujiwara M."/>
            <person name="Mori M."/>
            <person name="Tomita M."/>
            <person name="Arakawa K."/>
        </authorList>
    </citation>
    <scope>NUCLEOTIDE SEQUENCE [LARGE SCALE GENOMIC DNA]</scope>
</reference>
<sequence>MTRGVEHPRVTDQHVAKMDELIKKDRRVTVDTISAAVGLSHGKVHAIIGDTLKFRAVCAQRVPHKRTMKSRSACATGSNSSQRFFTSMALCDQCHNVLNA</sequence>
<comment type="caution">
    <text evidence="1">The sequence shown here is derived from an EMBL/GenBank/DDBJ whole genome shotgun (WGS) entry which is preliminary data.</text>
</comment>
<dbReference type="Proteomes" id="UP000499080">
    <property type="component" value="Unassembled WGS sequence"/>
</dbReference>
<dbReference type="EMBL" id="BGPR01023362">
    <property type="protein sequence ID" value="GBN90489.1"/>
    <property type="molecule type" value="Genomic_DNA"/>
</dbReference>
<proteinExistence type="predicted"/>